<dbReference type="InterPro" id="IPR036291">
    <property type="entry name" value="NAD(P)-bd_dom_sf"/>
</dbReference>
<reference evidence="3" key="1">
    <citation type="submission" date="2020-08" db="EMBL/GenBank/DDBJ databases">
        <title>Sequencing the genomes of 1000 actinobacteria strains.</title>
        <authorList>
            <person name="Klenk H.-P."/>
        </authorList>
    </citation>
    <scope>NUCLEOTIDE SEQUENCE</scope>
    <source>
        <strain evidence="3">DSM 10695</strain>
    </source>
</reference>
<dbReference type="InterPro" id="IPR001509">
    <property type="entry name" value="Epimerase_deHydtase"/>
</dbReference>
<evidence type="ECO:0000259" key="2">
    <source>
        <dbReference type="Pfam" id="PF01370"/>
    </source>
</evidence>
<dbReference type="Gene3D" id="3.40.50.720">
    <property type="entry name" value="NAD(P)-binding Rossmann-like Domain"/>
    <property type="match status" value="1"/>
</dbReference>
<name>A0A923IZ30_9ACTO</name>
<dbReference type="AlphaFoldDB" id="A0A923IZ30"/>
<feature type="domain" description="NAD-dependent epimerase/dehydratase" evidence="2">
    <location>
        <begin position="4"/>
        <end position="236"/>
    </location>
</feature>
<accession>A0A923IZ30</accession>
<organism evidence="3 4">
    <name type="scientific">Schaalia hyovaginalis</name>
    <dbReference type="NCBI Taxonomy" id="29316"/>
    <lineage>
        <taxon>Bacteria</taxon>
        <taxon>Bacillati</taxon>
        <taxon>Actinomycetota</taxon>
        <taxon>Actinomycetes</taxon>
        <taxon>Actinomycetales</taxon>
        <taxon>Actinomycetaceae</taxon>
        <taxon>Schaalia</taxon>
    </lineage>
</organism>
<comment type="caution">
    <text evidence="3">The sequence shown here is derived from an EMBL/GenBank/DDBJ whole genome shotgun (WGS) entry which is preliminary data.</text>
</comment>
<evidence type="ECO:0000313" key="3">
    <source>
        <dbReference type="EMBL" id="MBB6334279.1"/>
    </source>
</evidence>
<dbReference type="Gene3D" id="3.90.25.10">
    <property type="entry name" value="UDP-galactose 4-epimerase, domain 1"/>
    <property type="match status" value="1"/>
</dbReference>
<sequence length="308" mass="33763">MADILVIGGNGFLGSHIVDALAANPEHRISAFDMFTGDIHWTSEGIRVIDGNFLNVGDLRSAVRGHRIVLHLLSTTDPATAENDPTLDIRTNILGSVELFKICVDEGVEHLYFASSGGTVYGDRSAASFREDDPTAPVSPYGIGKVAIENYMGFFERAHGLRSTILRIANPYGTRQNPHKRQGIIPIFLRSILNDQPLTVMGDGTMYRDYIYVNDLARIVATMVTKGAASNVYNLGSGRATSVNEIVDSIIRVTGAKPRIEHLPTPSTYVHGSVLDITRITEEFGPFTMTGLDEGIMRTWQEIQDHGF</sequence>
<dbReference type="EMBL" id="JACHMK010000001">
    <property type="protein sequence ID" value="MBB6334279.1"/>
    <property type="molecule type" value="Genomic_DNA"/>
</dbReference>
<dbReference type="EC" id="5.1.3.2" evidence="3"/>
<evidence type="ECO:0000313" key="4">
    <source>
        <dbReference type="Proteomes" id="UP000617426"/>
    </source>
</evidence>
<evidence type="ECO:0000256" key="1">
    <source>
        <dbReference type="ARBA" id="ARBA00007637"/>
    </source>
</evidence>
<proteinExistence type="inferred from homology"/>
<dbReference type="PANTHER" id="PTHR43000">
    <property type="entry name" value="DTDP-D-GLUCOSE 4,6-DEHYDRATASE-RELATED"/>
    <property type="match status" value="1"/>
</dbReference>
<protein>
    <submittedName>
        <fullName evidence="3">UDP-glucose 4-epimerase</fullName>
        <ecNumber evidence="3">5.1.3.2</ecNumber>
    </submittedName>
</protein>
<comment type="similarity">
    <text evidence="1">Belongs to the NAD(P)-dependent epimerase/dehydratase family.</text>
</comment>
<gene>
    <name evidence="3" type="ORF">HD592_000844</name>
</gene>
<dbReference type="SUPFAM" id="SSF51735">
    <property type="entry name" value="NAD(P)-binding Rossmann-fold domains"/>
    <property type="match status" value="1"/>
</dbReference>
<dbReference type="GO" id="GO:0003978">
    <property type="term" value="F:UDP-glucose 4-epimerase activity"/>
    <property type="evidence" value="ECO:0007669"/>
    <property type="project" value="UniProtKB-EC"/>
</dbReference>
<keyword evidence="4" id="KW-1185">Reference proteome</keyword>
<dbReference type="RefSeq" id="WP_184452148.1">
    <property type="nucleotide sequence ID" value="NZ_JACHMK010000001.1"/>
</dbReference>
<dbReference type="Pfam" id="PF01370">
    <property type="entry name" value="Epimerase"/>
    <property type="match status" value="1"/>
</dbReference>
<dbReference type="Proteomes" id="UP000617426">
    <property type="component" value="Unassembled WGS sequence"/>
</dbReference>
<keyword evidence="3" id="KW-0413">Isomerase</keyword>